<keyword evidence="2" id="KW-1185">Reference proteome</keyword>
<protein>
    <submittedName>
        <fullName evidence="1">Uncharacterized protein</fullName>
    </submittedName>
</protein>
<proteinExistence type="predicted"/>
<dbReference type="EMBL" id="JARBJD010000576">
    <property type="protein sequence ID" value="KAK2940952.1"/>
    <property type="molecule type" value="Genomic_DNA"/>
</dbReference>
<comment type="caution">
    <text evidence="1">The sequence shown here is derived from an EMBL/GenBank/DDBJ whole genome shotgun (WGS) entry which is preliminary data.</text>
</comment>
<organism evidence="1 2">
    <name type="scientific">Blattamonas nauphoetae</name>
    <dbReference type="NCBI Taxonomy" id="2049346"/>
    <lineage>
        <taxon>Eukaryota</taxon>
        <taxon>Metamonada</taxon>
        <taxon>Preaxostyla</taxon>
        <taxon>Oxymonadida</taxon>
        <taxon>Blattamonas</taxon>
    </lineage>
</organism>
<gene>
    <name evidence="1" type="ORF">BLNAU_24140</name>
</gene>
<evidence type="ECO:0000313" key="2">
    <source>
        <dbReference type="Proteomes" id="UP001281761"/>
    </source>
</evidence>
<evidence type="ECO:0000313" key="1">
    <source>
        <dbReference type="EMBL" id="KAK2940952.1"/>
    </source>
</evidence>
<reference evidence="1 2" key="1">
    <citation type="journal article" date="2022" name="bioRxiv">
        <title>Genomics of Preaxostyla Flagellates Illuminates Evolutionary Transitions and the Path Towards Mitochondrial Loss.</title>
        <authorList>
            <person name="Novak L.V.F."/>
            <person name="Treitli S.C."/>
            <person name="Pyrih J."/>
            <person name="Halakuc P."/>
            <person name="Pipaliya S.V."/>
            <person name="Vacek V."/>
            <person name="Brzon O."/>
            <person name="Soukal P."/>
            <person name="Eme L."/>
            <person name="Dacks J.B."/>
            <person name="Karnkowska A."/>
            <person name="Elias M."/>
            <person name="Hampl V."/>
        </authorList>
    </citation>
    <scope>NUCLEOTIDE SEQUENCE [LARGE SCALE GENOMIC DNA]</scope>
    <source>
        <strain evidence="1">NAU3</strain>
        <tissue evidence="1">Gut</tissue>
    </source>
</reference>
<accession>A0ABQ9WN87</accession>
<dbReference type="Proteomes" id="UP001281761">
    <property type="component" value="Unassembled WGS sequence"/>
</dbReference>
<sequence length="111" mass="12447">MPTLPRLSPFAPTKATLTRIAKLYISASSPDAREAVKMEMSVMIRRMSQYAEKTRSRGEVERAYELSQSRQPFEAVWMCSVHAIIQLGKEESADFEAHVPRSISTSTLPSS</sequence>
<name>A0ABQ9WN87_9EUKA</name>